<protein>
    <submittedName>
        <fullName evidence="13">L-arabinose transporter ATP-binding protein</fullName>
        <ecNumber evidence="13">3.6.3.17</ecNumber>
    </submittedName>
</protein>
<dbReference type="SMART" id="SM00382">
    <property type="entry name" value="AAA"/>
    <property type="match status" value="2"/>
</dbReference>
<dbReference type="Pfam" id="PF00005">
    <property type="entry name" value="ABC_tran"/>
    <property type="match status" value="2"/>
</dbReference>
<evidence type="ECO:0000256" key="2">
    <source>
        <dbReference type="ARBA" id="ARBA00004533"/>
    </source>
</evidence>
<gene>
    <name evidence="13" type="primary">araG</name>
    <name evidence="13" type="ORF">JP36_10965</name>
</gene>
<comment type="subcellular location">
    <subcellularLocation>
        <location evidence="2">Cell inner membrane</location>
    </subcellularLocation>
    <subcellularLocation>
        <location evidence="1">Cell membrane</location>
        <topology evidence="1">Peripheral membrane protein</topology>
    </subcellularLocation>
</comment>
<dbReference type="FunFam" id="3.40.50.300:FF:000126">
    <property type="entry name" value="Galactose/methyl galactoside import ATP-binding protein MglA"/>
    <property type="match status" value="1"/>
</dbReference>
<evidence type="ECO:0000313" key="13">
    <source>
        <dbReference type="EMBL" id="KGQ35312.1"/>
    </source>
</evidence>
<dbReference type="GO" id="GO:0005524">
    <property type="term" value="F:ATP binding"/>
    <property type="evidence" value="ECO:0007669"/>
    <property type="project" value="UniProtKB-KW"/>
</dbReference>
<evidence type="ECO:0000256" key="1">
    <source>
        <dbReference type="ARBA" id="ARBA00004202"/>
    </source>
</evidence>
<keyword evidence="5" id="KW-0997">Cell inner membrane</keyword>
<organism evidence="13 14">
    <name type="scientific">Gallibacterium genomosp. 1</name>
    <dbReference type="NCBI Taxonomy" id="155515"/>
    <lineage>
        <taxon>Bacteria</taxon>
        <taxon>Pseudomonadati</taxon>
        <taxon>Pseudomonadota</taxon>
        <taxon>Gammaproteobacteria</taxon>
        <taxon>Pasteurellales</taxon>
        <taxon>Pasteurellaceae</taxon>
        <taxon>Gallibacterium</taxon>
    </lineage>
</organism>
<keyword evidence="11" id="KW-0472">Membrane</keyword>
<reference evidence="13 14" key="1">
    <citation type="submission" date="2014-08" db="EMBL/GenBank/DDBJ databases">
        <title>Chaperone-usher fimbriae in a diverse selection of Gallibacterium genomes.</title>
        <authorList>
            <person name="Kudirkiene E."/>
            <person name="Bager R.J."/>
            <person name="Johnson T.J."/>
            <person name="Bojesen A.M."/>
        </authorList>
    </citation>
    <scope>NUCLEOTIDE SEQUENCE [LARGE SCALE GENOMIC DNA]</scope>
    <source>
        <strain evidence="13 14">CCM5974</strain>
    </source>
</reference>
<dbReference type="InterPro" id="IPR017871">
    <property type="entry name" value="ABC_transporter-like_CS"/>
</dbReference>
<keyword evidence="9 13" id="KW-0067">ATP-binding</keyword>
<dbReference type="PROSITE" id="PS50893">
    <property type="entry name" value="ABC_TRANSPORTER_2"/>
    <property type="match status" value="2"/>
</dbReference>
<dbReference type="AlphaFoldDB" id="A0A0A2XW62"/>
<dbReference type="eggNOG" id="COG1129">
    <property type="taxonomic scope" value="Bacteria"/>
</dbReference>
<dbReference type="PATRIC" id="fig|155515.4.peg.241"/>
<name>A0A0A2XW62_9PAST</name>
<evidence type="ECO:0000256" key="8">
    <source>
        <dbReference type="ARBA" id="ARBA00022741"/>
    </source>
</evidence>
<dbReference type="CDD" id="cd03216">
    <property type="entry name" value="ABC_Carb_Monos_I"/>
    <property type="match status" value="1"/>
</dbReference>
<dbReference type="Proteomes" id="UP000030539">
    <property type="component" value="Unassembled WGS sequence"/>
</dbReference>
<dbReference type="GO" id="GO:0015749">
    <property type="term" value="P:monosaccharide transmembrane transport"/>
    <property type="evidence" value="ECO:0007669"/>
    <property type="project" value="UniProtKB-ARBA"/>
</dbReference>
<evidence type="ECO:0000256" key="4">
    <source>
        <dbReference type="ARBA" id="ARBA00022475"/>
    </source>
</evidence>
<keyword evidence="3" id="KW-0813">Transport</keyword>
<dbReference type="InterPro" id="IPR050107">
    <property type="entry name" value="ABC_carbohydrate_import_ATPase"/>
</dbReference>
<evidence type="ECO:0000313" key="14">
    <source>
        <dbReference type="Proteomes" id="UP000030539"/>
    </source>
</evidence>
<dbReference type="NCBIfam" id="NF008442">
    <property type="entry name" value="PRK11288.1"/>
    <property type="match status" value="1"/>
</dbReference>
<sequence length="500" mass="55906">MNDKINLLTFHKISKIFPGVKALSNITFDVKAGSIHALMGENGAGKSTLLKILSGLYQPDEGELRLNNIPIINNNTARALKNRIAIIYQELNLIPELTVAENIYLGQFPIRNGCVDKKTLNYNAKQILQRLGETIPPDTPLKELSIGQRQMVEIAKALSRKAQIIAFDEPTSSLSNREIQNLFKVIRELRDNGCIILYVSHRMEEIFSLCDAITIFKDGTHVKTEYDIHQLTNEKLVSLMVGRNINDIYHYSPRQYQGTGLAVKQIKGEKLSSEISFSVQKGEILGLFGLVGAGRTELCRLIFGVDPKQKGEIFFENKKLNINSPQHAINYGITYCPEDRKACGIVPILSVKENINVSARPNHLSLNIFIQEEWEDSNAKKQIAALRIKTPSEYQLIGNLSGGNQQKVILGRWLSLNTKVIILDEPTRGIDIGAKSEIYQFIYELANKGVCVIIISSDLPEILGLSDRLLIMKGGAITGELSREQFSEEAALRYAMLNQN</sequence>
<keyword evidence="7" id="KW-0677">Repeat</keyword>
<feature type="domain" description="ABC transporter" evidence="12">
    <location>
        <begin position="8"/>
        <end position="243"/>
    </location>
</feature>
<evidence type="ECO:0000256" key="3">
    <source>
        <dbReference type="ARBA" id="ARBA00022448"/>
    </source>
</evidence>
<dbReference type="InterPro" id="IPR027417">
    <property type="entry name" value="P-loop_NTPase"/>
</dbReference>
<dbReference type="InterPro" id="IPR003439">
    <property type="entry name" value="ABC_transporter-like_ATP-bd"/>
</dbReference>
<evidence type="ECO:0000256" key="7">
    <source>
        <dbReference type="ARBA" id="ARBA00022737"/>
    </source>
</evidence>
<evidence type="ECO:0000256" key="11">
    <source>
        <dbReference type="ARBA" id="ARBA00023136"/>
    </source>
</evidence>
<keyword evidence="8" id="KW-0547">Nucleotide-binding</keyword>
<dbReference type="FunFam" id="3.40.50.300:FF:000127">
    <property type="entry name" value="Ribose import ATP-binding protein RbsA"/>
    <property type="match status" value="1"/>
</dbReference>
<evidence type="ECO:0000256" key="5">
    <source>
        <dbReference type="ARBA" id="ARBA00022519"/>
    </source>
</evidence>
<dbReference type="PANTHER" id="PTHR43790:SF6">
    <property type="entry name" value="ARABINOSE IMPORT ATP-BINDING PROTEIN ARAG"/>
    <property type="match status" value="1"/>
</dbReference>
<keyword evidence="4" id="KW-1003">Cell membrane</keyword>
<dbReference type="RefSeq" id="WP_039174606.1">
    <property type="nucleotide sequence ID" value="NZ_JPXX01000043.1"/>
</dbReference>
<dbReference type="Gene3D" id="3.40.50.300">
    <property type="entry name" value="P-loop containing nucleotide triphosphate hydrolases"/>
    <property type="match status" value="2"/>
</dbReference>
<evidence type="ECO:0000259" key="12">
    <source>
        <dbReference type="PROSITE" id="PS50893"/>
    </source>
</evidence>
<evidence type="ECO:0000256" key="9">
    <source>
        <dbReference type="ARBA" id="ARBA00022840"/>
    </source>
</evidence>
<keyword evidence="6" id="KW-0762">Sugar transport</keyword>
<dbReference type="InterPro" id="IPR003593">
    <property type="entry name" value="AAA+_ATPase"/>
</dbReference>
<dbReference type="CDD" id="cd03215">
    <property type="entry name" value="ABC_Carb_Monos_II"/>
    <property type="match status" value="1"/>
</dbReference>
<accession>A0A0A2XW62</accession>
<dbReference type="GO" id="GO:0005886">
    <property type="term" value="C:plasma membrane"/>
    <property type="evidence" value="ECO:0007669"/>
    <property type="project" value="UniProtKB-SubCell"/>
</dbReference>
<proteinExistence type="predicted"/>
<keyword evidence="13" id="KW-0378">Hydrolase</keyword>
<evidence type="ECO:0000256" key="6">
    <source>
        <dbReference type="ARBA" id="ARBA00022597"/>
    </source>
</evidence>
<dbReference type="OrthoDB" id="9776369at2"/>
<comment type="caution">
    <text evidence="13">The sequence shown here is derived from an EMBL/GenBank/DDBJ whole genome shotgun (WGS) entry which is preliminary data.</text>
</comment>
<dbReference type="EMBL" id="JPXX01000043">
    <property type="protein sequence ID" value="KGQ35312.1"/>
    <property type="molecule type" value="Genomic_DNA"/>
</dbReference>
<dbReference type="PANTHER" id="PTHR43790">
    <property type="entry name" value="CARBOHYDRATE TRANSPORT ATP-BINDING PROTEIN MG119-RELATED"/>
    <property type="match status" value="1"/>
</dbReference>
<dbReference type="PROSITE" id="PS00211">
    <property type="entry name" value="ABC_TRANSPORTER_1"/>
    <property type="match status" value="1"/>
</dbReference>
<dbReference type="EC" id="3.6.3.17" evidence="13"/>
<dbReference type="GO" id="GO:0016887">
    <property type="term" value="F:ATP hydrolysis activity"/>
    <property type="evidence" value="ECO:0007669"/>
    <property type="project" value="InterPro"/>
</dbReference>
<keyword evidence="10" id="KW-1278">Translocase</keyword>
<feature type="domain" description="ABC transporter" evidence="12">
    <location>
        <begin position="243"/>
        <end position="499"/>
    </location>
</feature>
<dbReference type="SUPFAM" id="SSF52540">
    <property type="entry name" value="P-loop containing nucleoside triphosphate hydrolases"/>
    <property type="match status" value="2"/>
</dbReference>
<evidence type="ECO:0000256" key="10">
    <source>
        <dbReference type="ARBA" id="ARBA00022967"/>
    </source>
</evidence>
<dbReference type="STRING" id="155515.JP36_10965"/>